<dbReference type="SUPFAM" id="SSF55073">
    <property type="entry name" value="Nucleotide cyclase"/>
    <property type="match status" value="1"/>
</dbReference>
<dbReference type="PANTHER" id="PTHR43081:SF1">
    <property type="entry name" value="ADENYLATE CYCLASE, TERMINAL-DIFFERENTIATION SPECIFIC"/>
    <property type="match status" value="1"/>
</dbReference>
<reference evidence="3 4" key="1">
    <citation type="submission" date="2024-09" db="EMBL/GenBank/DDBJ databases">
        <authorList>
            <person name="Sun Q."/>
            <person name="Mori K."/>
        </authorList>
    </citation>
    <scope>NUCLEOTIDE SEQUENCE [LARGE SCALE GENOMIC DNA]</scope>
    <source>
        <strain evidence="3 4">CECT 9424</strain>
    </source>
</reference>
<dbReference type="InterPro" id="IPR001054">
    <property type="entry name" value="A/G_cyclase"/>
</dbReference>
<proteinExistence type="predicted"/>
<dbReference type="RefSeq" id="WP_377068217.1">
    <property type="nucleotide sequence ID" value="NZ_JBHMEC010000009.1"/>
</dbReference>
<feature type="transmembrane region" description="Helical" evidence="1">
    <location>
        <begin position="352"/>
        <end position="372"/>
    </location>
</feature>
<dbReference type="Gene3D" id="3.30.70.1230">
    <property type="entry name" value="Nucleotide cyclase"/>
    <property type="match status" value="1"/>
</dbReference>
<dbReference type="InterPro" id="IPR007890">
    <property type="entry name" value="CHASE2"/>
</dbReference>
<evidence type="ECO:0000256" key="1">
    <source>
        <dbReference type="SAM" id="Phobius"/>
    </source>
</evidence>
<evidence type="ECO:0000259" key="2">
    <source>
        <dbReference type="PROSITE" id="PS50125"/>
    </source>
</evidence>
<gene>
    <name evidence="3" type="ORF">ACFFU4_06365</name>
</gene>
<organism evidence="3 4">
    <name type="scientific">Roseovarius ramblicola</name>
    <dbReference type="NCBI Taxonomy" id="2022336"/>
    <lineage>
        <taxon>Bacteria</taxon>
        <taxon>Pseudomonadati</taxon>
        <taxon>Pseudomonadota</taxon>
        <taxon>Alphaproteobacteria</taxon>
        <taxon>Rhodobacterales</taxon>
        <taxon>Roseobacteraceae</taxon>
        <taxon>Roseovarius</taxon>
    </lineage>
</organism>
<dbReference type="Pfam" id="PF05226">
    <property type="entry name" value="CHASE2"/>
    <property type="match status" value="1"/>
</dbReference>
<dbReference type="Pfam" id="PF00211">
    <property type="entry name" value="Guanylate_cyc"/>
    <property type="match status" value="1"/>
</dbReference>
<sequence length="740" mass="79430">MLRAALRRIGPGRLAGLALLAVLLVLRVADPPAVSGLRNAAFDFYQQVRPRAPEPVPVTILDIDDPSIEEFGQWPWPRSRVAEMVNKVAAAGAVAIAFDIVFAEPDRLSPAQVARDNPALPEEVRARLRSLPDNDAMLARAMRQTRVITGQTSVRSARANREEKAKMRTVPHAIMGADPRPFLPRFPDVVRNLDILEAAAAGRGVFSVRPDPDGIYRRVPMVMLVQDTIRLGLSPELLRVATGGNAFAVRSNEAGVDGVVLGGRMIRTGPDGSVWPYLTPSLPGRYVSAGDVLADRVPPGRLAGQLVLVGTSAIGLEDFRPTPLGEPMAGVEIHAQLLENILTDTLLNRPNYAVAVELVTVLVLSGLAIVLVPVIGARLIIALAVVLLGGYSGLSYYLFQEMRLLIDPTWPVLGTVLTLMLMSSANYLREERQKQQIRGAFGQYVSPDLVARLQESPEALTLGGERRELTVLFSDVRGFTTLAEGFRDDPPGLTALMNSFLTVLSRAILREGGTIDKFMGDAVMAFWNAPLDAPDHAAAGCRAALAMRADVATLNAERARAAEESGGEALPINVGIGLNTGDCVVGNMGSDMRFDYTALGDAVNLASRLEGQSKPYGLGIILGSATARAVEGRFALIELDLLRVKGKMEPEQVFGLMGDAAMLARPEFAALEAANAQMRAAYAAQDWDEAEAALDRLEAAGGPLDIDLSGYAALYRRRFEVLRAEPPGAGWDGVHVATDK</sequence>
<dbReference type="PROSITE" id="PS50125">
    <property type="entry name" value="GUANYLATE_CYCLASE_2"/>
    <property type="match status" value="1"/>
</dbReference>
<feature type="transmembrane region" description="Helical" evidence="1">
    <location>
        <begin position="379"/>
        <end position="398"/>
    </location>
</feature>
<name>A0ABV5I091_9RHOB</name>
<feature type="domain" description="Guanylate cyclase" evidence="2">
    <location>
        <begin position="470"/>
        <end position="610"/>
    </location>
</feature>
<keyword evidence="1" id="KW-1133">Transmembrane helix</keyword>
<keyword evidence="1" id="KW-0812">Transmembrane</keyword>
<accession>A0ABV5I091</accession>
<comment type="caution">
    <text evidence="3">The sequence shown here is derived from an EMBL/GenBank/DDBJ whole genome shotgun (WGS) entry which is preliminary data.</text>
</comment>
<keyword evidence="1" id="KW-0472">Membrane</keyword>
<dbReference type="InterPro" id="IPR050697">
    <property type="entry name" value="Adenylyl/Guanylyl_Cyclase_3/4"/>
</dbReference>
<evidence type="ECO:0000313" key="4">
    <source>
        <dbReference type="Proteomes" id="UP001589670"/>
    </source>
</evidence>
<dbReference type="CDD" id="cd07302">
    <property type="entry name" value="CHD"/>
    <property type="match status" value="1"/>
</dbReference>
<feature type="transmembrane region" description="Helical" evidence="1">
    <location>
        <begin position="410"/>
        <end position="428"/>
    </location>
</feature>
<evidence type="ECO:0000313" key="3">
    <source>
        <dbReference type="EMBL" id="MFB9149375.1"/>
    </source>
</evidence>
<dbReference type="PANTHER" id="PTHR43081">
    <property type="entry name" value="ADENYLATE CYCLASE, TERMINAL-DIFFERENTIATION SPECIFIC-RELATED"/>
    <property type="match status" value="1"/>
</dbReference>
<dbReference type="SMART" id="SM00044">
    <property type="entry name" value="CYCc"/>
    <property type="match status" value="1"/>
</dbReference>
<dbReference type="EMBL" id="JBHMEC010000009">
    <property type="protein sequence ID" value="MFB9149375.1"/>
    <property type="molecule type" value="Genomic_DNA"/>
</dbReference>
<dbReference type="InterPro" id="IPR029787">
    <property type="entry name" value="Nucleotide_cyclase"/>
</dbReference>
<dbReference type="Proteomes" id="UP001589670">
    <property type="component" value="Unassembled WGS sequence"/>
</dbReference>
<keyword evidence="4" id="KW-1185">Reference proteome</keyword>
<protein>
    <submittedName>
        <fullName evidence="3">CHASE2 domain-containing protein</fullName>
    </submittedName>
</protein>
<dbReference type="SMART" id="SM01080">
    <property type="entry name" value="CHASE2"/>
    <property type="match status" value="1"/>
</dbReference>